<gene>
    <name evidence="2" type="ORF">UFOPK3752_02009</name>
    <name evidence="3" type="ORF">UFOPK4150_02317</name>
</gene>
<dbReference type="PROSITE" id="PS50093">
    <property type="entry name" value="PKD"/>
    <property type="match status" value="1"/>
</dbReference>
<dbReference type="InterPro" id="IPR000601">
    <property type="entry name" value="PKD_dom"/>
</dbReference>
<sequence>MAPEGERNSGVAHRWPTGVTSPWREGFANAYRQPMHLNPRMPRASVKSIASLVIAAAIMGLVCSLPPASGAENREVAPASSSGLNAVERAQEIPPSAVLATTWSGPSGPAAVVGDDQNDLYIGTGSLVIPSRGWQGDSGGRQRAASCVDCSWKITRYCPKADFAAGKCRLIRLGCPTGTMRVRVWLQRPGESWTFVGVTCQGASRPHTVAEVGEVVRGRAVALLPALRAAVQPANGALLGIPAVFRTGQPAAGIRGANLSVLDLAVRLDSRVRWRWSYGDDSAEWSAAPGGPWPDTSVSHRYTRAGMVIAQVRAVWRGRYMVDGLGPFVVPGPALTQDAAIPILVQPARSHLVG</sequence>
<evidence type="ECO:0000313" key="2">
    <source>
        <dbReference type="EMBL" id="CAB4956640.1"/>
    </source>
</evidence>
<name>A0A6J7KKT8_9ZZZZ</name>
<dbReference type="EMBL" id="CAFBND010000117">
    <property type="protein sequence ID" value="CAB4956640.1"/>
    <property type="molecule type" value="Genomic_DNA"/>
</dbReference>
<accession>A0A6J7KKT8</accession>
<organism evidence="2">
    <name type="scientific">freshwater metagenome</name>
    <dbReference type="NCBI Taxonomy" id="449393"/>
    <lineage>
        <taxon>unclassified sequences</taxon>
        <taxon>metagenomes</taxon>
        <taxon>ecological metagenomes</taxon>
    </lineage>
</organism>
<reference evidence="2" key="1">
    <citation type="submission" date="2020-05" db="EMBL/GenBank/DDBJ databases">
        <authorList>
            <person name="Chiriac C."/>
            <person name="Salcher M."/>
            <person name="Ghai R."/>
            <person name="Kavagutti S V."/>
        </authorList>
    </citation>
    <scope>NUCLEOTIDE SEQUENCE</scope>
</reference>
<protein>
    <submittedName>
        <fullName evidence="2">Unannotated protein</fullName>
    </submittedName>
</protein>
<feature type="domain" description="PKD" evidence="1">
    <location>
        <begin position="269"/>
        <end position="314"/>
    </location>
</feature>
<dbReference type="AlphaFoldDB" id="A0A6J7KKT8"/>
<evidence type="ECO:0000313" key="3">
    <source>
        <dbReference type="EMBL" id="CAB5040340.1"/>
    </source>
</evidence>
<dbReference type="EMBL" id="CAFBPU010000077">
    <property type="protein sequence ID" value="CAB5040340.1"/>
    <property type="molecule type" value="Genomic_DNA"/>
</dbReference>
<evidence type="ECO:0000259" key="1">
    <source>
        <dbReference type="PROSITE" id="PS50093"/>
    </source>
</evidence>
<proteinExistence type="predicted"/>